<protein>
    <submittedName>
        <fullName evidence="2">Uncharacterized protein</fullName>
    </submittedName>
</protein>
<dbReference type="Proteomes" id="UP000481153">
    <property type="component" value="Unassembled WGS sequence"/>
</dbReference>
<name>A0A6G0XK68_9STRA</name>
<evidence type="ECO:0000256" key="1">
    <source>
        <dbReference type="SAM" id="MobiDB-lite"/>
    </source>
</evidence>
<evidence type="ECO:0000313" key="2">
    <source>
        <dbReference type="EMBL" id="KAF0740775.1"/>
    </source>
</evidence>
<feature type="region of interest" description="Disordered" evidence="1">
    <location>
        <begin position="182"/>
        <end position="266"/>
    </location>
</feature>
<sequence length="318" mass="34228">MEHVQPPSECQDAIEAFELPAPSVAITTVEKYQPCDQTESSTSSLAANTPSTFDKGGATTTAGLQPPLLHRSPSFTDNVSLSCIKQPLEHSCDQTKSSTSALAANTPSTFDKGGAKTTGGLQPPLLHRSPPFTHNDWLSTVNQPLEQCHPVVQTNLATSATSFRAKARHDGGIVAADASSDVNKSGISEKHGFNRPPLRRSPSVTDKPPNAKQPFEQKFAVDNSKPSTSRTPDCVKPSHGSGVIPANALSIPDKDTHTTEETERPVLRRSPSFTNKISMPCVKRPFLRQDAFGCMEPHARQLDQNKFLVPTRAVKCSA</sequence>
<reference evidence="2 3" key="1">
    <citation type="submission" date="2019-07" db="EMBL/GenBank/DDBJ databases">
        <title>Genomics analysis of Aphanomyces spp. identifies a new class of oomycete effector associated with host adaptation.</title>
        <authorList>
            <person name="Gaulin E."/>
        </authorList>
    </citation>
    <scope>NUCLEOTIDE SEQUENCE [LARGE SCALE GENOMIC DNA]</scope>
    <source>
        <strain evidence="2 3">ATCC 201684</strain>
    </source>
</reference>
<dbReference type="EMBL" id="VJMJ01000045">
    <property type="protein sequence ID" value="KAF0740775.1"/>
    <property type="molecule type" value="Genomic_DNA"/>
</dbReference>
<feature type="compositionally biased region" description="Polar residues" evidence="1">
    <location>
        <begin position="35"/>
        <end position="63"/>
    </location>
</feature>
<accession>A0A6G0XK68</accession>
<comment type="caution">
    <text evidence="2">The sequence shown here is derived from an EMBL/GenBank/DDBJ whole genome shotgun (WGS) entry which is preliminary data.</text>
</comment>
<dbReference type="VEuPathDB" id="FungiDB:AeMF1_012858"/>
<gene>
    <name evidence="2" type="ORF">Ae201684_003905</name>
</gene>
<proteinExistence type="predicted"/>
<dbReference type="AlphaFoldDB" id="A0A6G0XK68"/>
<organism evidence="2 3">
    <name type="scientific">Aphanomyces euteiches</name>
    <dbReference type="NCBI Taxonomy" id="100861"/>
    <lineage>
        <taxon>Eukaryota</taxon>
        <taxon>Sar</taxon>
        <taxon>Stramenopiles</taxon>
        <taxon>Oomycota</taxon>
        <taxon>Saprolegniomycetes</taxon>
        <taxon>Saprolegniales</taxon>
        <taxon>Verrucalvaceae</taxon>
        <taxon>Aphanomyces</taxon>
    </lineage>
</organism>
<keyword evidence="3" id="KW-1185">Reference proteome</keyword>
<feature type="compositionally biased region" description="Basic and acidic residues" evidence="1">
    <location>
        <begin position="252"/>
        <end position="266"/>
    </location>
</feature>
<feature type="region of interest" description="Disordered" evidence="1">
    <location>
        <begin position="34"/>
        <end position="68"/>
    </location>
</feature>
<evidence type="ECO:0000313" key="3">
    <source>
        <dbReference type="Proteomes" id="UP000481153"/>
    </source>
</evidence>